<sequence length="269" mass="29438">MTDTTTNESGPVLQIRDLSRRFGGVAAVSGIDLDVAPRETVAIIGPNGAGKTTLYNMVSGRLKPTTGTLTFEGRDITGLAPHRISRLGVSRSFQINNIFTEMTVRENVEVALTALHGWGKRWFNVATRAKPLQDEADTLLERLSLGELAQKRAGTISYGDKRLLEIAVVLATRPRLVLLDEPTAGMTPQETKRVTALIKSLAESGDYTFLITEHDMDVVFGVADRILVMHRGEALVVGTPAEVRDHPEVRRAYLGEEDEEDAEDKETAS</sequence>
<organism evidence="5 6">
    <name type="scientific">Salinisphaera orenii YIM 95161</name>
    <dbReference type="NCBI Taxonomy" id="1051139"/>
    <lineage>
        <taxon>Bacteria</taxon>
        <taxon>Pseudomonadati</taxon>
        <taxon>Pseudomonadota</taxon>
        <taxon>Gammaproteobacteria</taxon>
        <taxon>Salinisphaerales</taxon>
        <taxon>Salinisphaeraceae</taxon>
        <taxon>Salinisphaera</taxon>
    </lineage>
</organism>
<dbReference type="SMART" id="SM00382">
    <property type="entry name" value="AAA"/>
    <property type="match status" value="1"/>
</dbReference>
<gene>
    <name evidence="5" type="ORF">SAHL_03615</name>
</gene>
<feature type="domain" description="ABC transporter" evidence="4">
    <location>
        <begin position="13"/>
        <end position="256"/>
    </location>
</feature>
<reference evidence="5 6" key="1">
    <citation type="submission" date="2013-10" db="EMBL/GenBank/DDBJ databases">
        <title>Salinisphaera halophila YIM 95161 Genome Sequencing.</title>
        <authorList>
            <person name="Lai Q."/>
            <person name="Li C."/>
            <person name="Shao Z."/>
        </authorList>
    </citation>
    <scope>NUCLEOTIDE SEQUENCE [LARGE SCALE GENOMIC DNA]</scope>
    <source>
        <strain evidence="5 6">YIM 95161</strain>
    </source>
</reference>
<proteinExistence type="predicted"/>
<evidence type="ECO:0000259" key="4">
    <source>
        <dbReference type="PROSITE" id="PS50893"/>
    </source>
</evidence>
<dbReference type="InterPro" id="IPR032823">
    <property type="entry name" value="BCA_ABC_TP_C"/>
</dbReference>
<dbReference type="PANTHER" id="PTHR45772:SF9">
    <property type="entry name" value="CONSERVED COMPONENT OF ABC TRANSPORTER FOR NATURAL AMINO ACIDS"/>
    <property type="match status" value="1"/>
</dbReference>
<evidence type="ECO:0000313" key="5">
    <source>
        <dbReference type="EMBL" id="ROO33780.1"/>
    </source>
</evidence>
<keyword evidence="1" id="KW-0813">Transport</keyword>
<accession>A0A423Q3Z6</accession>
<dbReference type="FunFam" id="3.40.50.300:FF:000421">
    <property type="entry name" value="Branched-chain amino acid ABC transporter ATP-binding protein"/>
    <property type="match status" value="1"/>
</dbReference>
<dbReference type="InterPro" id="IPR051120">
    <property type="entry name" value="ABC_AA/LPS_Transport"/>
</dbReference>
<protein>
    <submittedName>
        <fullName evidence="5">Branched-chain amino acid ABC transporter substrate-binding protein</fullName>
    </submittedName>
</protein>
<dbReference type="SUPFAM" id="SSF52540">
    <property type="entry name" value="P-loop containing nucleoside triphosphate hydrolases"/>
    <property type="match status" value="1"/>
</dbReference>
<dbReference type="PROSITE" id="PS50893">
    <property type="entry name" value="ABC_TRANSPORTER_2"/>
    <property type="match status" value="1"/>
</dbReference>
<dbReference type="PANTHER" id="PTHR45772">
    <property type="entry name" value="CONSERVED COMPONENT OF ABC TRANSPORTER FOR NATURAL AMINO ACIDS-RELATED"/>
    <property type="match status" value="1"/>
</dbReference>
<dbReference type="EMBL" id="AYKF01000057">
    <property type="protein sequence ID" value="ROO33780.1"/>
    <property type="molecule type" value="Genomic_DNA"/>
</dbReference>
<dbReference type="PROSITE" id="PS00211">
    <property type="entry name" value="ABC_TRANSPORTER_1"/>
    <property type="match status" value="1"/>
</dbReference>
<name>A0A423Q3Z6_9GAMM</name>
<evidence type="ECO:0000256" key="1">
    <source>
        <dbReference type="ARBA" id="ARBA00022448"/>
    </source>
</evidence>
<dbReference type="InterPro" id="IPR003439">
    <property type="entry name" value="ABC_transporter-like_ATP-bd"/>
</dbReference>
<dbReference type="Pfam" id="PF00005">
    <property type="entry name" value="ABC_tran"/>
    <property type="match status" value="1"/>
</dbReference>
<keyword evidence="2" id="KW-0547">Nucleotide-binding</keyword>
<dbReference type="AlphaFoldDB" id="A0A423Q3Z6"/>
<dbReference type="RefSeq" id="WP_123590034.1">
    <property type="nucleotide sequence ID" value="NZ_AYKF01000057.1"/>
</dbReference>
<dbReference type="Gene3D" id="3.40.50.300">
    <property type="entry name" value="P-loop containing nucleotide triphosphate hydrolases"/>
    <property type="match status" value="1"/>
</dbReference>
<dbReference type="InterPro" id="IPR003593">
    <property type="entry name" value="AAA+_ATPase"/>
</dbReference>
<dbReference type="Proteomes" id="UP000285123">
    <property type="component" value="Unassembled WGS sequence"/>
</dbReference>
<evidence type="ECO:0000256" key="2">
    <source>
        <dbReference type="ARBA" id="ARBA00022741"/>
    </source>
</evidence>
<evidence type="ECO:0000313" key="6">
    <source>
        <dbReference type="Proteomes" id="UP000285123"/>
    </source>
</evidence>
<dbReference type="GO" id="GO:0016887">
    <property type="term" value="F:ATP hydrolysis activity"/>
    <property type="evidence" value="ECO:0007669"/>
    <property type="project" value="InterPro"/>
</dbReference>
<dbReference type="GO" id="GO:0005886">
    <property type="term" value="C:plasma membrane"/>
    <property type="evidence" value="ECO:0007669"/>
    <property type="project" value="TreeGrafter"/>
</dbReference>
<dbReference type="CDD" id="cd03219">
    <property type="entry name" value="ABC_Mj1267_LivG_branched"/>
    <property type="match status" value="1"/>
</dbReference>
<dbReference type="InterPro" id="IPR017871">
    <property type="entry name" value="ABC_transporter-like_CS"/>
</dbReference>
<dbReference type="InterPro" id="IPR027417">
    <property type="entry name" value="P-loop_NTPase"/>
</dbReference>
<dbReference type="GO" id="GO:0005524">
    <property type="term" value="F:ATP binding"/>
    <property type="evidence" value="ECO:0007669"/>
    <property type="project" value="UniProtKB-KW"/>
</dbReference>
<dbReference type="Pfam" id="PF12399">
    <property type="entry name" value="BCA_ABC_TP_C"/>
    <property type="match status" value="1"/>
</dbReference>
<keyword evidence="3" id="KW-0067">ATP-binding</keyword>
<dbReference type="OrthoDB" id="9805514at2"/>
<evidence type="ECO:0000256" key="3">
    <source>
        <dbReference type="ARBA" id="ARBA00022840"/>
    </source>
</evidence>
<comment type="caution">
    <text evidence="5">The sequence shown here is derived from an EMBL/GenBank/DDBJ whole genome shotgun (WGS) entry which is preliminary data.</text>
</comment>